<reference evidence="4 5" key="1">
    <citation type="submission" date="2020-03" db="EMBL/GenBank/DDBJ databases">
        <title>Whole genome shotgun sequence of Phytohabitans suffuscus NBRC 105367.</title>
        <authorList>
            <person name="Komaki H."/>
            <person name="Tamura T."/>
        </authorList>
    </citation>
    <scope>NUCLEOTIDE SEQUENCE [LARGE SCALE GENOMIC DNA]</scope>
    <source>
        <strain evidence="4 5">NBRC 105367</strain>
    </source>
</reference>
<dbReference type="SUPFAM" id="SSF52151">
    <property type="entry name" value="FabD/lysophospholipase-like"/>
    <property type="match status" value="1"/>
</dbReference>
<dbReference type="KEGG" id="psuu:Psuf_004960"/>
<organism evidence="4 5">
    <name type="scientific">Phytohabitans suffuscus</name>
    <dbReference type="NCBI Taxonomy" id="624315"/>
    <lineage>
        <taxon>Bacteria</taxon>
        <taxon>Bacillati</taxon>
        <taxon>Actinomycetota</taxon>
        <taxon>Actinomycetes</taxon>
        <taxon>Micromonosporales</taxon>
        <taxon>Micromonosporaceae</taxon>
    </lineage>
</organism>
<dbReference type="GO" id="GO:0016740">
    <property type="term" value="F:transferase activity"/>
    <property type="evidence" value="ECO:0007669"/>
    <property type="project" value="UniProtKB-KW"/>
</dbReference>
<dbReference type="InterPro" id="IPR014043">
    <property type="entry name" value="Acyl_transferase_dom"/>
</dbReference>
<dbReference type="Proteomes" id="UP000503011">
    <property type="component" value="Chromosome"/>
</dbReference>
<keyword evidence="1" id="KW-0808">Transferase</keyword>
<evidence type="ECO:0000256" key="1">
    <source>
        <dbReference type="ARBA" id="ARBA00022679"/>
    </source>
</evidence>
<proteinExistence type="predicted"/>
<gene>
    <name evidence="4" type="ORF">Psuf_004960</name>
</gene>
<feature type="region of interest" description="Disordered" evidence="2">
    <location>
        <begin position="127"/>
        <end position="149"/>
    </location>
</feature>
<dbReference type="EMBL" id="AP022871">
    <property type="protein sequence ID" value="BCB83183.1"/>
    <property type="molecule type" value="Genomic_DNA"/>
</dbReference>
<dbReference type="PANTHER" id="PTHR45681">
    <property type="entry name" value="POLYKETIDE SYNTHASE 44-RELATED"/>
    <property type="match status" value="1"/>
</dbReference>
<feature type="domain" description="Malonyl-CoA:ACP transacylase (MAT)" evidence="3">
    <location>
        <begin position="8"/>
        <end position="149"/>
    </location>
</feature>
<dbReference type="Gene3D" id="3.40.366.10">
    <property type="entry name" value="Malonyl-Coenzyme A Acyl Carrier Protein, domain 2"/>
    <property type="match status" value="1"/>
</dbReference>
<dbReference type="InterPro" id="IPR050444">
    <property type="entry name" value="Polyketide_Synthase"/>
</dbReference>
<evidence type="ECO:0000313" key="4">
    <source>
        <dbReference type="EMBL" id="BCB83183.1"/>
    </source>
</evidence>
<dbReference type="Pfam" id="PF00698">
    <property type="entry name" value="Acyl_transf_1"/>
    <property type="match status" value="1"/>
</dbReference>
<evidence type="ECO:0000259" key="3">
    <source>
        <dbReference type="SMART" id="SM00827"/>
    </source>
</evidence>
<dbReference type="RefSeq" id="WP_173153334.1">
    <property type="nucleotide sequence ID" value="NZ_AP022871.1"/>
</dbReference>
<dbReference type="InterPro" id="IPR001227">
    <property type="entry name" value="Ac_transferase_dom_sf"/>
</dbReference>
<protein>
    <recommendedName>
        <fullName evidence="3">Malonyl-CoA:ACP transacylase (MAT) domain-containing protein</fullName>
    </recommendedName>
</protein>
<sequence length="149" mass="16519">MTLETVFLFAGQGTQYHQMGRWMYENHGTFRRTLDGLDAVVREYRGGSILDQVYSPDRRPEEAFDRFRDTHPAIFMIEYALARALMAEGIKPNAVLGASLGEIAAAAVAGLVRLPLHAHRVGRGRFQGTGGRAAVAHRPDPAAVVHHRR</sequence>
<name>A0A6F8YAY3_9ACTN</name>
<dbReference type="PANTHER" id="PTHR45681:SF6">
    <property type="entry name" value="POLYKETIDE SYNTHASE 37"/>
    <property type="match status" value="1"/>
</dbReference>
<dbReference type="InterPro" id="IPR016035">
    <property type="entry name" value="Acyl_Trfase/lysoPLipase"/>
</dbReference>
<accession>A0A6F8YAY3</accession>
<dbReference type="AlphaFoldDB" id="A0A6F8YAY3"/>
<evidence type="ECO:0000256" key="2">
    <source>
        <dbReference type="SAM" id="MobiDB-lite"/>
    </source>
</evidence>
<reference evidence="4 5" key="2">
    <citation type="submission" date="2020-03" db="EMBL/GenBank/DDBJ databases">
        <authorList>
            <person name="Ichikawa N."/>
            <person name="Kimura A."/>
            <person name="Kitahashi Y."/>
            <person name="Uohara A."/>
        </authorList>
    </citation>
    <scope>NUCLEOTIDE SEQUENCE [LARGE SCALE GENOMIC DNA]</scope>
    <source>
        <strain evidence="4 5">NBRC 105367</strain>
    </source>
</reference>
<keyword evidence="5" id="KW-1185">Reference proteome</keyword>
<evidence type="ECO:0000313" key="5">
    <source>
        <dbReference type="Proteomes" id="UP000503011"/>
    </source>
</evidence>
<dbReference type="SMART" id="SM00827">
    <property type="entry name" value="PKS_AT"/>
    <property type="match status" value="1"/>
</dbReference>